<evidence type="ECO:0000256" key="2">
    <source>
        <dbReference type="SAM" id="Phobius"/>
    </source>
</evidence>
<evidence type="ECO:0000256" key="1">
    <source>
        <dbReference type="SAM" id="MobiDB-lite"/>
    </source>
</evidence>
<evidence type="ECO:0000313" key="4">
    <source>
        <dbReference type="Proteomes" id="UP000610846"/>
    </source>
</evidence>
<gene>
    <name evidence="3" type="ORF">IF651_06725</name>
</gene>
<keyword evidence="2" id="KW-0812">Transmembrane</keyword>
<keyword evidence="4" id="KW-1185">Reference proteome</keyword>
<keyword evidence="2" id="KW-0472">Membrane</keyword>
<dbReference type="RefSeq" id="WP_191828335.1">
    <property type="nucleotide sequence ID" value="NZ_JACYHB010000004.1"/>
</dbReference>
<evidence type="ECO:0000313" key="3">
    <source>
        <dbReference type="EMBL" id="MBD8078749.1"/>
    </source>
</evidence>
<accession>A0A927G898</accession>
<sequence length="145" mass="14157">MSTPADRPPPYGAPSPYGASSPYGPPDLAAQGQAAPGPTSRRRSPLAVTSFVAGLVTVLVGTLVTLVYPFILSASGYSPAVLSTVQIGNGFLGGIAGLVALVTGLLALSRRDAGTGLAAAGAALGGSAVLGVVVALAQGLLYRVV</sequence>
<organism evidence="3 4">
    <name type="scientific">Cellulosimicrobium arenosum</name>
    <dbReference type="NCBI Taxonomy" id="2708133"/>
    <lineage>
        <taxon>Bacteria</taxon>
        <taxon>Bacillati</taxon>
        <taxon>Actinomycetota</taxon>
        <taxon>Actinomycetes</taxon>
        <taxon>Micrococcales</taxon>
        <taxon>Promicromonosporaceae</taxon>
        <taxon>Cellulosimicrobium</taxon>
    </lineage>
</organism>
<feature type="region of interest" description="Disordered" evidence="1">
    <location>
        <begin position="1"/>
        <end position="43"/>
    </location>
</feature>
<dbReference type="EMBL" id="JACYHB010000004">
    <property type="protein sequence ID" value="MBD8078749.1"/>
    <property type="molecule type" value="Genomic_DNA"/>
</dbReference>
<feature type="compositionally biased region" description="Pro residues" evidence="1">
    <location>
        <begin position="1"/>
        <end position="13"/>
    </location>
</feature>
<reference evidence="3" key="1">
    <citation type="journal article" date="2018" name="Curr. Microbiol.">
        <title>Cellulosimicrobium arenosum sp. nov., Isolated from Marine Sediment Sand.</title>
        <authorList>
            <person name="Oh M."/>
            <person name="Kim J.H."/>
            <person name="Yoon J.H."/>
            <person name="Schumann P."/>
            <person name="Kim W."/>
        </authorList>
    </citation>
    <scope>NUCLEOTIDE SEQUENCE</scope>
    <source>
        <strain evidence="3">KCTC 49039</strain>
    </source>
</reference>
<comment type="caution">
    <text evidence="3">The sequence shown here is derived from an EMBL/GenBank/DDBJ whole genome shotgun (WGS) entry which is preliminary data.</text>
</comment>
<feature type="transmembrane region" description="Helical" evidence="2">
    <location>
        <begin position="116"/>
        <end position="141"/>
    </location>
</feature>
<reference evidence="3" key="2">
    <citation type="submission" date="2020-09" db="EMBL/GenBank/DDBJ databases">
        <authorList>
            <person name="Yu Y."/>
        </authorList>
    </citation>
    <scope>NUCLEOTIDE SEQUENCE</scope>
    <source>
        <strain evidence="3">KCTC 49039</strain>
    </source>
</reference>
<feature type="transmembrane region" description="Helical" evidence="2">
    <location>
        <begin position="91"/>
        <end position="109"/>
    </location>
</feature>
<dbReference type="Proteomes" id="UP000610846">
    <property type="component" value="Unassembled WGS sequence"/>
</dbReference>
<protein>
    <submittedName>
        <fullName evidence="3">Uncharacterized protein</fullName>
    </submittedName>
</protein>
<name>A0A927G898_9MICO</name>
<keyword evidence="2" id="KW-1133">Transmembrane helix</keyword>
<proteinExistence type="predicted"/>
<feature type="transmembrane region" description="Helical" evidence="2">
    <location>
        <begin position="46"/>
        <end position="71"/>
    </location>
</feature>
<dbReference type="AlphaFoldDB" id="A0A927G898"/>